<proteinExistence type="predicted"/>
<dbReference type="OrthoDB" id="5887755at2"/>
<name>A0A2N8ZBZ0_9VIBR</name>
<protein>
    <submittedName>
        <fullName evidence="1">Uncharacterized protein</fullName>
    </submittedName>
</protein>
<dbReference type="RefSeq" id="WP_102522090.1">
    <property type="nucleotide sequence ID" value="NZ_LT960611.1"/>
</dbReference>
<dbReference type="Proteomes" id="UP000235828">
    <property type="component" value="Chromosome A"/>
</dbReference>
<dbReference type="AlphaFoldDB" id="A0A2N8ZBZ0"/>
<evidence type="ECO:0000313" key="2">
    <source>
        <dbReference type="Proteomes" id="UP000235828"/>
    </source>
</evidence>
<organism evidence="1 2">
    <name type="scientific">Vibrio tapetis subsp. tapetis</name>
    <dbReference type="NCBI Taxonomy" id="1671868"/>
    <lineage>
        <taxon>Bacteria</taxon>
        <taxon>Pseudomonadati</taxon>
        <taxon>Pseudomonadota</taxon>
        <taxon>Gammaproteobacteria</taxon>
        <taxon>Vibrionales</taxon>
        <taxon>Vibrionaceae</taxon>
        <taxon>Vibrio</taxon>
    </lineage>
</organism>
<keyword evidence="2" id="KW-1185">Reference proteome</keyword>
<dbReference type="KEGG" id="vta:A1445"/>
<dbReference type="EMBL" id="LT960611">
    <property type="protein sequence ID" value="SON49424.1"/>
    <property type="molecule type" value="Genomic_DNA"/>
</dbReference>
<reference evidence="1 2" key="1">
    <citation type="submission" date="2017-10" db="EMBL/GenBank/DDBJ databases">
        <authorList>
            <person name="Banno H."/>
            <person name="Chua N.-H."/>
        </authorList>
    </citation>
    <scope>NUCLEOTIDE SEQUENCE [LARGE SCALE GENOMIC DNA]</scope>
    <source>
        <strain evidence="1">Vibrio tapetis CECT4600</strain>
    </source>
</reference>
<evidence type="ECO:0000313" key="1">
    <source>
        <dbReference type="EMBL" id="SON49424.1"/>
    </source>
</evidence>
<sequence length="255" mass="28454">MYLSILTHNREVPLSSDYINYMFPANKLFNSCIELRSDTAVESIPASSIKDSSLAGPLRKLPNDLTGEKRLQQLKEKIDRSVNVKATMVTDRAHWKNKGVLPSKRYPSVAPIQPSTSLSNAMKIKGGRAMAVGIVLQKGRAMLLYDIVRQNVKALAKRVKISNPESSGCVLIVNIKYLKVEREYGKAPQLSQVTLDHLIPSADESGFESHAYLREKISSLCEVSARKRVDTKFSIVHGETDESYSTAILFIKCVW</sequence>
<accession>A0A2N8ZBZ0</accession>
<gene>
    <name evidence="1" type="ORF">VTAP4600_A1445</name>
</gene>